<proteinExistence type="predicted"/>
<dbReference type="EMBL" id="JAIWYP010000014">
    <property type="protein sequence ID" value="KAH3707723.1"/>
    <property type="molecule type" value="Genomic_DNA"/>
</dbReference>
<dbReference type="Proteomes" id="UP000828390">
    <property type="component" value="Unassembled WGS sequence"/>
</dbReference>
<comment type="caution">
    <text evidence="1">The sequence shown here is derived from an EMBL/GenBank/DDBJ whole genome shotgun (WGS) entry which is preliminary data.</text>
</comment>
<name>A0A9D3YUR6_DREPO</name>
<protein>
    <submittedName>
        <fullName evidence="1">Uncharacterized protein</fullName>
    </submittedName>
</protein>
<gene>
    <name evidence="1" type="ORF">DPMN_067134</name>
</gene>
<reference evidence="1" key="2">
    <citation type="submission" date="2020-11" db="EMBL/GenBank/DDBJ databases">
        <authorList>
            <person name="McCartney M.A."/>
            <person name="Auch B."/>
            <person name="Kono T."/>
            <person name="Mallez S."/>
            <person name="Becker A."/>
            <person name="Gohl D.M."/>
            <person name="Silverstein K.A.T."/>
            <person name="Koren S."/>
            <person name="Bechman K.B."/>
            <person name="Herman A."/>
            <person name="Abrahante J.E."/>
            <person name="Garbe J."/>
        </authorList>
    </citation>
    <scope>NUCLEOTIDE SEQUENCE</scope>
    <source>
        <strain evidence="1">Duluth1</strain>
        <tissue evidence="1">Whole animal</tissue>
    </source>
</reference>
<accession>A0A9D3YUR6</accession>
<reference evidence="1" key="1">
    <citation type="journal article" date="2019" name="bioRxiv">
        <title>The Genome of the Zebra Mussel, Dreissena polymorpha: A Resource for Invasive Species Research.</title>
        <authorList>
            <person name="McCartney M.A."/>
            <person name="Auch B."/>
            <person name="Kono T."/>
            <person name="Mallez S."/>
            <person name="Zhang Y."/>
            <person name="Obille A."/>
            <person name="Becker A."/>
            <person name="Abrahante J.E."/>
            <person name="Garbe J."/>
            <person name="Badalamenti J.P."/>
            <person name="Herman A."/>
            <person name="Mangelson H."/>
            <person name="Liachko I."/>
            <person name="Sullivan S."/>
            <person name="Sone E.D."/>
            <person name="Koren S."/>
            <person name="Silverstein K.A.T."/>
            <person name="Beckman K.B."/>
            <person name="Gohl D.M."/>
        </authorList>
    </citation>
    <scope>NUCLEOTIDE SEQUENCE</scope>
    <source>
        <strain evidence="1">Duluth1</strain>
        <tissue evidence="1">Whole animal</tissue>
    </source>
</reference>
<sequence length="102" mass="11775">MNLIHNCVANRFSHQFNSLCITEDVENWPERLLDVNAVKNNVVFRDVGCEIGDTSVIYPERVDVLRRVELLEDEHLGEIQRRLSLDDCITSCDMIIPFMPSV</sequence>
<evidence type="ECO:0000313" key="2">
    <source>
        <dbReference type="Proteomes" id="UP000828390"/>
    </source>
</evidence>
<keyword evidence="2" id="KW-1185">Reference proteome</keyword>
<organism evidence="1 2">
    <name type="scientific">Dreissena polymorpha</name>
    <name type="common">Zebra mussel</name>
    <name type="synonym">Mytilus polymorpha</name>
    <dbReference type="NCBI Taxonomy" id="45954"/>
    <lineage>
        <taxon>Eukaryota</taxon>
        <taxon>Metazoa</taxon>
        <taxon>Spiralia</taxon>
        <taxon>Lophotrochozoa</taxon>
        <taxon>Mollusca</taxon>
        <taxon>Bivalvia</taxon>
        <taxon>Autobranchia</taxon>
        <taxon>Heteroconchia</taxon>
        <taxon>Euheterodonta</taxon>
        <taxon>Imparidentia</taxon>
        <taxon>Neoheterodontei</taxon>
        <taxon>Myida</taxon>
        <taxon>Dreissenoidea</taxon>
        <taxon>Dreissenidae</taxon>
        <taxon>Dreissena</taxon>
    </lineage>
</organism>
<evidence type="ECO:0000313" key="1">
    <source>
        <dbReference type="EMBL" id="KAH3707723.1"/>
    </source>
</evidence>
<dbReference type="AlphaFoldDB" id="A0A9D3YUR6"/>